<dbReference type="EMBL" id="GEDG01016346">
    <property type="protein sequence ID" value="JAP22642.1"/>
    <property type="molecule type" value="Transcribed_RNA"/>
</dbReference>
<dbReference type="AlphaFoldDB" id="A0A0V0HQI9"/>
<sequence>MRNIAKIARDVLLSDVSDQFFLLIIKVVEQGTMYTCLLSNSRCLFCLFLNHLYCNEETHDIHLLCILVALLQNMVS</sequence>
<name>A0A0V0HQI9_SOLCH</name>
<protein>
    <submittedName>
        <fullName evidence="1">Putative ovule protein</fullName>
    </submittedName>
</protein>
<reference evidence="1" key="1">
    <citation type="submission" date="2015-12" db="EMBL/GenBank/DDBJ databases">
        <title>Gene expression during late stages of embryo sac development: a critical building block for successful pollen-pistil interactions.</title>
        <authorList>
            <person name="Liu Y."/>
            <person name="Joly V."/>
            <person name="Sabar M."/>
            <person name="Matton D.P."/>
        </authorList>
    </citation>
    <scope>NUCLEOTIDE SEQUENCE</scope>
</reference>
<evidence type="ECO:0000313" key="1">
    <source>
        <dbReference type="EMBL" id="JAP22642.1"/>
    </source>
</evidence>
<accession>A0A0V0HQI9</accession>
<organism evidence="1">
    <name type="scientific">Solanum chacoense</name>
    <name type="common">Chaco potato</name>
    <dbReference type="NCBI Taxonomy" id="4108"/>
    <lineage>
        <taxon>Eukaryota</taxon>
        <taxon>Viridiplantae</taxon>
        <taxon>Streptophyta</taxon>
        <taxon>Embryophyta</taxon>
        <taxon>Tracheophyta</taxon>
        <taxon>Spermatophyta</taxon>
        <taxon>Magnoliopsida</taxon>
        <taxon>eudicotyledons</taxon>
        <taxon>Gunneridae</taxon>
        <taxon>Pentapetalae</taxon>
        <taxon>asterids</taxon>
        <taxon>lamiids</taxon>
        <taxon>Solanales</taxon>
        <taxon>Solanaceae</taxon>
        <taxon>Solanoideae</taxon>
        <taxon>Solaneae</taxon>
        <taxon>Solanum</taxon>
    </lineage>
</organism>
<proteinExistence type="predicted"/>